<name>A0A645HBG5_9ZZZZ</name>
<dbReference type="AlphaFoldDB" id="A0A645HBG5"/>
<protein>
    <submittedName>
        <fullName evidence="1">Uncharacterized protein</fullName>
    </submittedName>
</protein>
<organism evidence="1">
    <name type="scientific">bioreactor metagenome</name>
    <dbReference type="NCBI Taxonomy" id="1076179"/>
    <lineage>
        <taxon>unclassified sequences</taxon>
        <taxon>metagenomes</taxon>
        <taxon>ecological metagenomes</taxon>
    </lineage>
</organism>
<reference evidence="1" key="1">
    <citation type="submission" date="2019-08" db="EMBL/GenBank/DDBJ databases">
        <authorList>
            <person name="Kucharzyk K."/>
            <person name="Murdoch R.W."/>
            <person name="Higgins S."/>
            <person name="Loffler F."/>
        </authorList>
    </citation>
    <scope>NUCLEOTIDE SEQUENCE</scope>
</reference>
<dbReference type="EMBL" id="VSSQ01089071">
    <property type="protein sequence ID" value="MPN35469.1"/>
    <property type="molecule type" value="Genomic_DNA"/>
</dbReference>
<accession>A0A645HBG5</accession>
<evidence type="ECO:0000313" key="1">
    <source>
        <dbReference type="EMBL" id="MPN35469.1"/>
    </source>
</evidence>
<comment type="caution">
    <text evidence="1">The sequence shown here is derived from an EMBL/GenBank/DDBJ whole genome shotgun (WGS) entry which is preliminary data.</text>
</comment>
<proteinExistence type="predicted"/>
<sequence>MPPILPPTAIAIGVVTDFGMIDAAICGDAPINKAIVVPVTIATTLPAKQIAMIDFQRARIWCNCSYNG</sequence>
<gene>
    <name evidence="1" type="ORF">SDC9_182967</name>
</gene>